<organism evidence="1 2">
    <name type="scientific">Panagrolaimus sp. ES5</name>
    <dbReference type="NCBI Taxonomy" id="591445"/>
    <lineage>
        <taxon>Eukaryota</taxon>
        <taxon>Metazoa</taxon>
        <taxon>Ecdysozoa</taxon>
        <taxon>Nematoda</taxon>
        <taxon>Chromadorea</taxon>
        <taxon>Rhabditida</taxon>
        <taxon>Tylenchina</taxon>
        <taxon>Panagrolaimomorpha</taxon>
        <taxon>Panagrolaimoidea</taxon>
        <taxon>Panagrolaimidae</taxon>
        <taxon>Panagrolaimus</taxon>
    </lineage>
</organism>
<evidence type="ECO:0000313" key="1">
    <source>
        <dbReference type="Proteomes" id="UP000887579"/>
    </source>
</evidence>
<accession>A0AC34FQY5</accession>
<dbReference type="Proteomes" id="UP000887579">
    <property type="component" value="Unplaced"/>
</dbReference>
<protein>
    <submittedName>
        <fullName evidence="2">G-protein coupled receptors family 1 profile domain-containing protein</fullName>
    </submittedName>
</protein>
<dbReference type="WBParaSite" id="ES5_v2.g19453.t1">
    <property type="protein sequence ID" value="ES5_v2.g19453.t1"/>
    <property type="gene ID" value="ES5_v2.g19453"/>
</dbReference>
<reference evidence="2" key="1">
    <citation type="submission" date="2022-11" db="UniProtKB">
        <authorList>
            <consortium name="WormBaseParasite"/>
        </authorList>
    </citation>
    <scope>IDENTIFICATION</scope>
</reference>
<evidence type="ECO:0000313" key="2">
    <source>
        <dbReference type="WBParaSite" id="ES5_v2.g19453.t1"/>
    </source>
</evidence>
<proteinExistence type="predicted"/>
<name>A0AC34FQY5_9BILA</name>
<sequence>MRMQDIIREGSLDGNWTEVDCGWFDEVAQIQNGFYWRHRGTGNIIFLYIAICAVGAIANLFVIASFLRTPHLQNLRNYFIVNLAVSDLLLCLVTAPVTVYFTVNLFWPFGNLACQATASMQAVNMFVSCLTLVLIAMDRFLLTLCPVKWRLAAKAPVFCYFIVWFFAILVAAPYFFAVSAEDVQLDPWTARYTPLILELCEKSKPQICLERTWHRLPFSRRTYTLSVLAIQYLLPLASLAFAYTQIGSTIRRRVKYSTTIDQSRKNILAQRNRRAVLLLLLLVLIYAIAWLPINAYNVLNVLDYIEFSQSRYIFCHMIGMLSAVLNPFMYGLVNESFRNAFLAMLRPLFIPCTKYIVVSPNLPPTNTTFSYTLNRKDDSPKYKKSSEMIPINTVKTPFNHLQFAEPSSEEDQFC</sequence>